<evidence type="ECO:0000256" key="3">
    <source>
        <dbReference type="ARBA" id="ARBA00022692"/>
    </source>
</evidence>
<dbReference type="GO" id="GO:0016020">
    <property type="term" value="C:membrane"/>
    <property type="evidence" value="ECO:0007669"/>
    <property type="project" value="UniProtKB-SubCell"/>
</dbReference>
<evidence type="ECO:0000256" key="6">
    <source>
        <dbReference type="SAM" id="Phobius"/>
    </source>
</evidence>
<dbReference type="PANTHER" id="PTHR30093">
    <property type="entry name" value="GENERAL SECRETION PATHWAY PROTEIN G"/>
    <property type="match status" value="1"/>
</dbReference>
<dbReference type="EMBL" id="MHRF01000004">
    <property type="protein sequence ID" value="OHA18619.1"/>
    <property type="molecule type" value="Genomic_DNA"/>
</dbReference>
<dbReference type="Gene3D" id="3.30.700.10">
    <property type="entry name" value="Glycoprotein, Type 4 Pilin"/>
    <property type="match status" value="1"/>
</dbReference>
<dbReference type="Proteomes" id="UP000178873">
    <property type="component" value="Unassembled WGS sequence"/>
</dbReference>
<evidence type="ECO:0000256" key="2">
    <source>
        <dbReference type="ARBA" id="ARBA00022481"/>
    </source>
</evidence>
<protein>
    <recommendedName>
        <fullName evidence="9">Type II secretion system protein GspG C-terminal domain-containing protein</fullName>
    </recommendedName>
</protein>
<evidence type="ECO:0000256" key="1">
    <source>
        <dbReference type="ARBA" id="ARBA00004167"/>
    </source>
</evidence>
<dbReference type="PANTHER" id="PTHR30093:SF44">
    <property type="entry name" value="TYPE II SECRETION SYSTEM CORE PROTEIN G"/>
    <property type="match status" value="1"/>
</dbReference>
<dbReference type="AlphaFoldDB" id="A0A1G2M674"/>
<organism evidence="7 8">
    <name type="scientific">Candidatus Taylorbacteria bacterium RIFCSPHIGHO2_01_FULL_46_22b</name>
    <dbReference type="NCBI Taxonomy" id="1802301"/>
    <lineage>
        <taxon>Bacteria</taxon>
        <taxon>Candidatus Tayloriibacteriota</taxon>
    </lineage>
</organism>
<comment type="caution">
    <text evidence="7">The sequence shown here is derived from an EMBL/GenBank/DDBJ whole genome shotgun (WGS) entry which is preliminary data.</text>
</comment>
<evidence type="ECO:0008006" key="9">
    <source>
        <dbReference type="Google" id="ProtNLM"/>
    </source>
</evidence>
<dbReference type="SUPFAM" id="SSF54523">
    <property type="entry name" value="Pili subunits"/>
    <property type="match status" value="1"/>
</dbReference>
<dbReference type="NCBIfam" id="TIGR02532">
    <property type="entry name" value="IV_pilin_GFxxxE"/>
    <property type="match status" value="1"/>
</dbReference>
<keyword evidence="3 6" id="KW-0812">Transmembrane</keyword>
<evidence type="ECO:0000256" key="5">
    <source>
        <dbReference type="ARBA" id="ARBA00023136"/>
    </source>
</evidence>
<feature type="transmembrane region" description="Helical" evidence="6">
    <location>
        <begin position="20"/>
        <end position="41"/>
    </location>
</feature>
<proteinExistence type="predicted"/>
<gene>
    <name evidence="7" type="ORF">A2664_03200</name>
</gene>
<sequence length="179" mass="19777">MKIFKSSTSIHSGETSGFTLIELLIVVSIISMFASISMVSVRQGAAHARDNERRQTLKQLQVSLELYRDQNGAYPSTGDAWYSSEQGDIGDYNSGAWIPNLSPVYLSSLPRDPKGGFSATLCQGWGWKSAYLYRSNGTDYDLLSHCSMEGTTWGSSDPFYDLNRSTWGWEVCTPGGCGW</sequence>
<evidence type="ECO:0000313" key="8">
    <source>
        <dbReference type="Proteomes" id="UP000178873"/>
    </source>
</evidence>
<keyword evidence="5 6" id="KW-0472">Membrane</keyword>
<name>A0A1G2M674_9BACT</name>
<dbReference type="InterPro" id="IPR000983">
    <property type="entry name" value="Bac_GSPG_pilin"/>
</dbReference>
<evidence type="ECO:0000313" key="7">
    <source>
        <dbReference type="EMBL" id="OHA18619.1"/>
    </source>
</evidence>
<dbReference type="InterPro" id="IPR012902">
    <property type="entry name" value="N_methyl_site"/>
</dbReference>
<keyword evidence="2" id="KW-0488">Methylation</keyword>
<dbReference type="PRINTS" id="PR00813">
    <property type="entry name" value="BCTERIALGSPG"/>
</dbReference>
<accession>A0A1G2M674</accession>
<evidence type="ECO:0000256" key="4">
    <source>
        <dbReference type="ARBA" id="ARBA00022989"/>
    </source>
</evidence>
<reference evidence="7 8" key="1">
    <citation type="journal article" date="2016" name="Nat. Commun.">
        <title>Thousands of microbial genomes shed light on interconnected biogeochemical processes in an aquifer system.</title>
        <authorList>
            <person name="Anantharaman K."/>
            <person name="Brown C.T."/>
            <person name="Hug L.A."/>
            <person name="Sharon I."/>
            <person name="Castelle C.J."/>
            <person name="Probst A.J."/>
            <person name="Thomas B.C."/>
            <person name="Singh A."/>
            <person name="Wilkins M.J."/>
            <person name="Karaoz U."/>
            <person name="Brodie E.L."/>
            <person name="Williams K.H."/>
            <person name="Hubbard S.S."/>
            <person name="Banfield J.F."/>
        </authorList>
    </citation>
    <scope>NUCLEOTIDE SEQUENCE [LARGE SCALE GENOMIC DNA]</scope>
</reference>
<dbReference type="PROSITE" id="PS00409">
    <property type="entry name" value="PROKAR_NTER_METHYL"/>
    <property type="match status" value="1"/>
</dbReference>
<dbReference type="GO" id="GO:0015627">
    <property type="term" value="C:type II protein secretion system complex"/>
    <property type="evidence" value="ECO:0007669"/>
    <property type="project" value="InterPro"/>
</dbReference>
<comment type="subcellular location">
    <subcellularLocation>
        <location evidence="1">Membrane</location>
        <topology evidence="1">Single-pass membrane protein</topology>
    </subcellularLocation>
</comment>
<dbReference type="InterPro" id="IPR045584">
    <property type="entry name" value="Pilin-like"/>
</dbReference>
<dbReference type="STRING" id="1802301.A2664_03200"/>
<dbReference type="Pfam" id="PF07963">
    <property type="entry name" value="N_methyl"/>
    <property type="match status" value="1"/>
</dbReference>
<dbReference type="GO" id="GO:0015628">
    <property type="term" value="P:protein secretion by the type II secretion system"/>
    <property type="evidence" value="ECO:0007669"/>
    <property type="project" value="InterPro"/>
</dbReference>
<keyword evidence="4 6" id="KW-1133">Transmembrane helix</keyword>